<protein>
    <submittedName>
        <fullName evidence="1">Uncharacterized protein</fullName>
    </submittedName>
</protein>
<organism evidence="1 2">
    <name type="scientific">Adineta ricciae</name>
    <name type="common">Rotifer</name>
    <dbReference type="NCBI Taxonomy" id="249248"/>
    <lineage>
        <taxon>Eukaryota</taxon>
        <taxon>Metazoa</taxon>
        <taxon>Spiralia</taxon>
        <taxon>Gnathifera</taxon>
        <taxon>Rotifera</taxon>
        <taxon>Eurotatoria</taxon>
        <taxon>Bdelloidea</taxon>
        <taxon>Adinetida</taxon>
        <taxon>Adinetidae</taxon>
        <taxon>Adineta</taxon>
    </lineage>
</organism>
<accession>A0A815HEC3</accession>
<dbReference type="EMBL" id="CAJNOR010002869">
    <property type="protein sequence ID" value="CAF1350692.1"/>
    <property type="molecule type" value="Genomic_DNA"/>
</dbReference>
<evidence type="ECO:0000313" key="2">
    <source>
        <dbReference type="Proteomes" id="UP000663828"/>
    </source>
</evidence>
<name>A0A815HEC3_ADIRI</name>
<dbReference type="AlphaFoldDB" id="A0A815HEC3"/>
<gene>
    <name evidence="1" type="ORF">XAT740_LOCUS31465</name>
</gene>
<evidence type="ECO:0000313" key="1">
    <source>
        <dbReference type="EMBL" id="CAF1350692.1"/>
    </source>
</evidence>
<sequence length="69" mass="7297">MLCLGIYGGGFPLPSAGLEWFSPFGEFASQANELHLPRLRLMKLGVLVPIRAPPHPAGKKAGSCPGLLI</sequence>
<dbReference type="Proteomes" id="UP000663828">
    <property type="component" value="Unassembled WGS sequence"/>
</dbReference>
<keyword evidence="2" id="KW-1185">Reference proteome</keyword>
<comment type="caution">
    <text evidence="1">The sequence shown here is derived from an EMBL/GenBank/DDBJ whole genome shotgun (WGS) entry which is preliminary data.</text>
</comment>
<proteinExistence type="predicted"/>
<reference evidence="1" key="1">
    <citation type="submission" date="2021-02" db="EMBL/GenBank/DDBJ databases">
        <authorList>
            <person name="Nowell W R."/>
        </authorList>
    </citation>
    <scope>NUCLEOTIDE SEQUENCE</scope>
</reference>